<name>A0A2P2I6J6_9CRUS</name>
<evidence type="ECO:0000259" key="9">
    <source>
        <dbReference type="PROSITE" id="PS50067"/>
    </source>
</evidence>
<comment type="caution">
    <text evidence="7">Lacks conserved residue(s) required for the propagation of feature annotation.</text>
</comment>
<keyword evidence="2" id="KW-0963">Cytoplasm</keyword>
<organism evidence="10">
    <name type="scientific">Hirondellea gigas</name>
    <dbReference type="NCBI Taxonomy" id="1518452"/>
    <lineage>
        <taxon>Eukaryota</taxon>
        <taxon>Metazoa</taxon>
        <taxon>Ecdysozoa</taxon>
        <taxon>Arthropoda</taxon>
        <taxon>Crustacea</taxon>
        <taxon>Multicrustacea</taxon>
        <taxon>Malacostraca</taxon>
        <taxon>Eumalacostraca</taxon>
        <taxon>Peracarida</taxon>
        <taxon>Amphipoda</taxon>
        <taxon>Amphilochidea</taxon>
        <taxon>Lysianassida</taxon>
        <taxon>Lysianassidira</taxon>
        <taxon>Lysianassoidea</taxon>
        <taxon>Lysianassidae</taxon>
        <taxon>Hirondellea</taxon>
    </lineage>
</organism>
<dbReference type="InterPro" id="IPR027417">
    <property type="entry name" value="P-loop_NTPase"/>
</dbReference>
<keyword evidence="8" id="KW-0175">Coiled coil</keyword>
<keyword evidence="6" id="KW-0206">Cytoskeleton</keyword>
<dbReference type="GO" id="GO:0008017">
    <property type="term" value="F:microtubule binding"/>
    <property type="evidence" value="ECO:0007669"/>
    <property type="project" value="InterPro"/>
</dbReference>
<keyword evidence="4" id="KW-0067">ATP-binding</keyword>
<dbReference type="PROSITE" id="PS50067">
    <property type="entry name" value="KINESIN_MOTOR_2"/>
    <property type="match status" value="1"/>
</dbReference>
<comment type="similarity">
    <text evidence="7">Belongs to the TRAFAC class myosin-kinesin ATPase superfamily. Kinesin family.</text>
</comment>
<dbReference type="Gene3D" id="3.40.850.10">
    <property type="entry name" value="Kinesin motor domain"/>
    <property type="match status" value="1"/>
</dbReference>
<dbReference type="InterPro" id="IPR047149">
    <property type="entry name" value="KIF11-like"/>
</dbReference>
<proteinExistence type="evidence at transcript level"/>
<dbReference type="InterPro" id="IPR036961">
    <property type="entry name" value="Kinesin_motor_dom_sf"/>
</dbReference>
<dbReference type="SMART" id="SM00129">
    <property type="entry name" value="KISc"/>
    <property type="match status" value="1"/>
</dbReference>
<dbReference type="GO" id="GO:0005634">
    <property type="term" value="C:nucleus"/>
    <property type="evidence" value="ECO:0007669"/>
    <property type="project" value="TreeGrafter"/>
</dbReference>
<dbReference type="PANTHER" id="PTHR47970">
    <property type="entry name" value="KINESIN-LIKE PROTEIN KIF11"/>
    <property type="match status" value="1"/>
</dbReference>
<evidence type="ECO:0000256" key="7">
    <source>
        <dbReference type="PROSITE-ProRule" id="PRU00283"/>
    </source>
</evidence>
<evidence type="ECO:0000256" key="3">
    <source>
        <dbReference type="ARBA" id="ARBA00022741"/>
    </source>
</evidence>
<evidence type="ECO:0000256" key="4">
    <source>
        <dbReference type="ARBA" id="ARBA00022840"/>
    </source>
</evidence>
<dbReference type="GO" id="GO:0090307">
    <property type="term" value="P:mitotic spindle assembly"/>
    <property type="evidence" value="ECO:0007669"/>
    <property type="project" value="TreeGrafter"/>
</dbReference>
<evidence type="ECO:0000256" key="8">
    <source>
        <dbReference type="SAM" id="Coils"/>
    </source>
</evidence>
<dbReference type="GO" id="GO:0051231">
    <property type="term" value="P:spindle elongation"/>
    <property type="evidence" value="ECO:0007669"/>
    <property type="project" value="TreeGrafter"/>
</dbReference>
<evidence type="ECO:0000256" key="2">
    <source>
        <dbReference type="ARBA" id="ARBA00022490"/>
    </source>
</evidence>
<keyword evidence="5" id="KW-0505">Motor protein</keyword>
<dbReference type="GO" id="GO:0005876">
    <property type="term" value="C:spindle microtubule"/>
    <property type="evidence" value="ECO:0007669"/>
    <property type="project" value="TreeGrafter"/>
</dbReference>
<accession>A0A2P2I6J6</accession>
<reference evidence="10" key="1">
    <citation type="journal article" date="2018" name="Biosci. Biotechnol. Biochem.">
        <title>Polysaccharide hydrolase of the hadal zone amphipods Hirondellea gigas.</title>
        <authorList>
            <person name="Kobayashi H."/>
            <person name="Nagahama T."/>
            <person name="Arai W."/>
            <person name="Sasagawa Y."/>
            <person name="Umeda M."/>
            <person name="Hayashi T."/>
            <person name="Nikaido I."/>
            <person name="Watanabe H."/>
            <person name="Oguri K."/>
            <person name="Kitazato H."/>
            <person name="Fujioka K."/>
            <person name="Kido Y."/>
            <person name="Takami H."/>
        </authorList>
    </citation>
    <scope>NUCLEOTIDE SEQUENCE</scope>
    <source>
        <tissue evidence="10">Whole body</tissue>
    </source>
</reference>
<evidence type="ECO:0000313" key="10">
    <source>
        <dbReference type="EMBL" id="LAB69647.1"/>
    </source>
</evidence>
<dbReference type="EMBL" id="IACF01004051">
    <property type="protein sequence ID" value="LAB69647.1"/>
    <property type="molecule type" value="mRNA"/>
</dbReference>
<protein>
    <submittedName>
        <fullName evidence="10">Kinesin-like protein KIF11</fullName>
    </submittedName>
</protein>
<dbReference type="GO" id="GO:0005524">
    <property type="term" value="F:ATP binding"/>
    <property type="evidence" value="ECO:0007669"/>
    <property type="project" value="UniProtKB-KW"/>
</dbReference>
<feature type="coiled-coil region" evidence="8">
    <location>
        <begin position="89"/>
        <end position="160"/>
    </location>
</feature>
<comment type="subcellular location">
    <subcellularLocation>
        <location evidence="1">Cytoplasm</location>
        <location evidence="1">Cytoskeleton</location>
    </subcellularLocation>
</comment>
<feature type="domain" description="Kinesin motor" evidence="9">
    <location>
        <begin position="1"/>
        <end position="73"/>
    </location>
</feature>
<dbReference type="GO" id="GO:0008574">
    <property type="term" value="F:plus-end-directed microtubule motor activity"/>
    <property type="evidence" value="ECO:0007669"/>
    <property type="project" value="TreeGrafter"/>
</dbReference>
<evidence type="ECO:0000256" key="1">
    <source>
        <dbReference type="ARBA" id="ARBA00004245"/>
    </source>
</evidence>
<dbReference type="InterPro" id="IPR001752">
    <property type="entry name" value="Kinesin_motor_dom"/>
</dbReference>
<sequence>MQERLADDLGRVITSLVEKAPQVPYKESKLTRLLQDALGGRTKTSIIATVSPASCNLEETLSTLDYAHRAKNITNKPEVNQKLNKRELIGEYTEEIERLRLDLLAMREKNGVYLANENYKDMIDTMELQNKEITEKIEHIRAIEAELEKKTEMFKLAELKLTVACDKLQQTETQLLSTKDTLRTTRSNLRDTQTVLHSTAQDRDEQRYLVSAHMPCCLLLKQGKSLIGMADTTISHISLLHDKILRKSLVEYLNATTNKKFHTDYSSSISCMRDSMTVFMLEHAKMLNKLHSDNTASMQ</sequence>
<dbReference type="AlphaFoldDB" id="A0A2P2I6J6"/>
<dbReference type="SUPFAM" id="SSF52540">
    <property type="entry name" value="P-loop containing nucleoside triphosphate hydrolases"/>
    <property type="match status" value="1"/>
</dbReference>
<evidence type="ECO:0000256" key="5">
    <source>
        <dbReference type="ARBA" id="ARBA00023175"/>
    </source>
</evidence>
<evidence type="ECO:0000256" key="6">
    <source>
        <dbReference type="ARBA" id="ARBA00023212"/>
    </source>
</evidence>
<dbReference type="GO" id="GO:0007018">
    <property type="term" value="P:microtubule-based movement"/>
    <property type="evidence" value="ECO:0007669"/>
    <property type="project" value="InterPro"/>
</dbReference>
<dbReference type="Pfam" id="PF00225">
    <property type="entry name" value="Kinesin"/>
    <property type="match status" value="1"/>
</dbReference>
<dbReference type="PANTHER" id="PTHR47970:SF12">
    <property type="entry name" value="KINESIN FAMILY MEMBER 11"/>
    <property type="match status" value="1"/>
</dbReference>
<dbReference type="GO" id="GO:0072686">
    <property type="term" value="C:mitotic spindle"/>
    <property type="evidence" value="ECO:0007669"/>
    <property type="project" value="TreeGrafter"/>
</dbReference>
<keyword evidence="3" id="KW-0547">Nucleotide-binding</keyword>